<gene>
    <name evidence="2" type="ORF">I8748_16115</name>
</gene>
<protein>
    <submittedName>
        <fullName evidence="2">Uncharacterized protein</fullName>
    </submittedName>
</protein>
<name>A0A8J7HPT7_9NOST</name>
<keyword evidence="3" id="KW-1185">Reference proteome</keyword>
<evidence type="ECO:0000313" key="3">
    <source>
        <dbReference type="Proteomes" id="UP000632766"/>
    </source>
</evidence>
<dbReference type="RefSeq" id="WP_198125569.1">
    <property type="nucleotide sequence ID" value="NZ_JAECZC010000029.1"/>
</dbReference>
<dbReference type="AlphaFoldDB" id="A0A8J7HPT7"/>
<dbReference type="EMBL" id="JAECZC010000029">
    <property type="protein sequence ID" value="MBH8563698.1"/>
    <property type="molecule type" value="Genomic_DNA"/>
</dbReference>
<evidence type="ECO:0000256" key="1">
    <source>
        <dbReference type="SAM" id="MobiDB-lite"/>
    </source>
</evidence>
<organism evidence="2 3">
    <name type="scientific">Amazonocrinis nigriterrae CENA67</name>
    <dbReference type="NCBI Taxonomy" id="2794033"/>
    <lineage>
        <taxon>Bacteria</taxon>
        <taxon>Bacillati</taxon>
        <taxon>Cyanobacteriota</taxon>
        <taxon>Cyanophyceae</taxon>
        <taxon>Nostocales</taxon>
        <taxon>Nostocaceae</taxon>
        <taxon>Amazonocrinis</taxon>
        <taxon>Amazonocrinis nigriterrae</taxon>
    </lineage>
</organism>
<proteinExistence type="predicted"/>
<feature type="region of interest" description="Disordered" evidence="1">
    <location>
        <begin position="83"/>
        <end position="110"/>
    </location>
</feature>
<evidence type="ECO:0000313" key="2">
    <source>
        <dbReference type="EMBL" id="MBH8563698.1"/>
    </source>
</evidence>
<feature type="region of interest" description="Disordered" evidence="1">
    <location>
        <begin position="131"/>
        <end position="178"/>
    </location>
</feature>
<sequence length="283" mass="30248">MSINSQNMGKYAKLFGTICGGLLLSVPVIPRAVQAQQSTPSTPKVNPCPKIFYEEPHNNRVLVPQGCPPNAFTQRQAAQGLLPTTPTAANPNPSPSQIQLGVGGEAPQSATPGLNPCPKIYYEEPFNTRNIVPQGCPPNSLSQQQQALSPNSSQVIPVSPSVSPTQPTQPSVLPPRQTPRTTIAFVNGKVNIKLINNTAANVTYEVIGDTAPRSLQGKSDVTLQNLTAPITVTFQRQDGGLLLVTPQPSSEPGMLEVTFQETTDIKADRRALRIEPNGSVYLN</sequence>
<feature type="compositionally biased region" description="Low complexity" evidence="1">
    <location>
        <begin position="149"/>
        <end position="171"/>
    </location>
</feature>
<accession>A0A8J7HPT7</accession>
<dbReference type="Proteomes" id="UP000632766">
    <property type="component" value="Unassembled WGS sequence"/>
</dbReference>
<reference evidence="2 3" key="1">
    <citation type="journal article" date="2021" name="Int. J. Syst. Evol. Microbiol.">
        <title>Amazonocrinis nigriterrae gen. nov., sp. nov., Atlanticothrix silvestris gen. nov., sp. nov. and Dendronalium phyllosphericum gen. nov., sp. nov., nostocacean cyanobacteria from Brazilian environments.</title>
        <authorList>
            <person name="Alvarenga D.O."/>
            <person name="Andreote A.P.D."/>
            <person name="Branco L.H.Z."/>
            <person name="Delbaje E."/>
            <person name="Cruz R.B."/>
            <person name="Varani A.M."/>
            <person name="Fiore M.F."/>
        </authorList>
    </citation>
    <scope>NUCLEOTIDE SEQUENCE [LARGE SCALE GENOMIC DNA]</scope>
    <source>
        <strain evidence="2 3">CENA67</strain>
    </source>
</reference>
<feature type="compositionally biased region" description="Polar residues" evidence="1">
    <location>
        <begin position="131"/>
        <end position="148"/>
    </location>
</feature>
<comment type="caution">
    <text evidence="2">The sequence shown here is derived from an EMBL/GenBank/DDBJ whole genome shotgun (WGS) entry which is preliminary data.</text>
</comment>